<gene>
    <name evidence="1" type="ORF">V1525DRAFT_356242</name>
</gene>
<protein>
    <submittedName>
        <fullName evidence="1">SWIB/MDM2 domain-containing protein</fullName>
    </submittedName>
</protein>
<proteinExistence type="predicted"/>
<keyword evidence="2" id="KW-1185">Reference proteome</keyword>
<sequence>MSGDAREPFDPTPYIPTIDAILRVADLELVSAKKIRKALQELFEVDLTPYKREVDRVIVDCYHKIHDELEAKKEQPIKDYITISPSNAESIKAHSTDAEYAAQLHRDLNSVRSSRSTASLQRGVAVKKRRSNDAGEGPSKKREVNRNNPFNATMLLSPQLADFLGATELSRPEAVKYIWAYIKEHDLQNPEDKREILCDDKMRPVFGDKVHMFTMNKILANHLYKRDEVLGSEDGIISNKSSSDTHD</sequence>
<accession>A0ACC3T6H1</accession>
<name>A0ACC3T6H1_LIPKO</name>
<evidence type="ECO:0000313" key="2">
    <source>
        <dbReference type="Proteomes" id="UP001433508"/>
    </source>
</evidence>
<comment type="caution">
    <text evidence="1">The sequence shown here is derived from an EMBL/GenBank/DDBJ whole genome shotgun (WGS) entry which is preliminary data.</text>
</comment>
<dbReference type="EMBL" id="MU971347">
    <property type="protein sequence ID" value="KAK9239295.1"/>
    <property type="molecule type" value="Genomic_DNA"/>
</dbReference>
<reference evidence="2" key="1">
    <citation type="journal article" date="2024" name="Front. Bioeng. Biotechnol.">
        <title>Genome-scale model development and genomic sequencing of the oleaginous clade Lipomyces.</title>
        <authorList>
            <person name="Czajka J.J."/>
            <person name="Han Y."/>
            <person name="Kim J."/>
            <person name="Mondo S.J."/>
            <person name="Hofstad B.A."/>
            <person name="Robles A."/>
            <person name="Haridas S."/>
            <person name="Riley R."/>
            <person name="LaButti K."/>
            <person name="Pangilinan J."/>
            <person name="Andreopoulos W."/>
            <person name="Lipzen A."/>
            <person name="Yan J."/>
            <person name="Wang M."/>
            <person name="Ng V."/>
            <person name="Grigoriev I.V."/>
            <person name="Spatafora J.W."/>
            <person name="Magnuson J.K."/>
            <person name="Baker S.E."/>
            <person name="Pomraning K.R."/>
        </authorList>
    </citation>
    <scope>NUCLEOTIDE SEQUENCE [LARGE SCALE GENOMIC DNA]</scope>
    <source>
        <strain evidence="2">CBS 7786</strain>
    </source>
</reference>
<evidence type="ECO:0000313" key="1">
    <source>
        <dbReference type="EMBL" id="KAK9239295.1"/>
    </source>
</evidence>
<organism evidence="1 2">
    <name type="scientific">Lipomyces kononenkoae</name>
    <name type="common">Yeast</name>
    <dbReference type="NCBI Taxonomy" id="34357"/>
    <lineage>
        <taxon>Eukaryota</taxon>
        <taxon>Fungi</taxon>
        <taxon>Dikarya</taxon>
        <taxon>Ascomycota</taxon>
        <taxon>Saccharomycotina</taxon>
        <taxon>Lipomycetes</taxon>
        <taxon>Lipomycetales</taxon>
        <taxon>Lipomycetaceae</taxon>
        <taxon>Lipomyces</taxon>
    </lineage>
</organism>
<dbReference type="Proteomes" id="UP001433508">
    <property type="component" value="Unassembled WGS sequence"/>
</dbReference>